<evidence type="ECO:0000313" key="2">
    <source>
        <dbReference type="EMBL" id="MCC3296661.1"/>
    </source>
</evidence>
<organism evidence="2 3">
    <name type="scientific">Arthrobacter caoxuetaonis</name>
    <dbReference type="NCBI Taxonomy" id="2886935"/>
    <lineage>
        <taxon>Bacteria</taxon>
        <taxon>Bacillati</taxon>
        <taxon>Actinomycetota</taxon>
        <taxon>Actinomycetes</taxon>
        <taxon>Micrococcales</taxon>
        <taxon>Micrococcaceae</taxon>
        <taxon>Arthrobacter</taxon>
    </lineage>
</organism>
<dbReference type="Proteomes" id="UP001139158">
    <property type="component" value="Unassembled WGS sequence"/>
</dbReference>
<reference evidence="2" key="1">
    <citation type="submission" date="2021-10" db="EMBL/GenBank/DDBJ databases">
        <title>Novel species in genus Arthrobacter.</title>
        <authorList>
            <person name="Liu Y."/>
        </authorList>
    </citation>
    <scope>NUCLEOTIDE SEQUENCE</scope>
    <source>
        <strain evidence="2">Zg-Y453</strain>
    </source>
</reference>
<feature type="transmembrane region" description="Helical" evidence="1">
    <location>
        <begin position="46"/>
        <end position="63"/>
    </location>
</feature>
<keyword evidence="1" id="KW-1133">Transmembrane helix</keyword>
<evidence type="ECO:0000313" key="3">
    <source>
        <dbReference type="Proteomes" id="UP001139158"/>
    </source>
</evidence>
<dbReference type="EMBL" id="JAJFZV010000001">
    <property type="protein sequence ID" value="MCC3296661.1"/>
    <property type="molecule type" value="Genomic_DNA"/>
</dbReference>
<protein>
    <submittedName>
        <fullName evidence="2">Uncharacterized protein</fullName>
    </submittedName>
</protein>
<dbReference type="RefSeq" id="WP_227894399.1">
    <property type="nucleotide sequence ID" value="NZ_CP099466.1"/>
</dbReference>
<comment type="caution">
    <text evidence="2">The sequence shown here is derived from an EMBL/GenBank/DDBJ whole genome shotgun (WGS) entry which is preliminary data.</text>
</comment>
<keyword evidence="1" id="KW-0472">Membrane</keyword>
<proteinExistence type="predicted"/>
<keyword evidence="3" id="KW-1185">Reference proteome</keyword>
<sequence>METKWITPALLGIQSAFQAGLAAGAPWGRVSYGGKYDARLPDRVRLASGAAALVYAAGAAALCVRRTPPGLKRAVYLACTGVAVLGTVTNAISPSRPEKLWSLWSLGLGAAAWHELRRARRA</sequence>
<name>A0A9X1MBG9_9MICC</name>
<accession>A0A9X1MBG9</accession>
<gene>
    <name evidence="2" type="ORF">LJ757_02425</name>
</gene>
<keyword evidence="1" id="KW-0812">Transmembrane</keyword>
<dbReference type="AlphaFoldDB" id="A0A9X1MBG9"/>
<evidence type="ECO:0000256" key="1">
    <source>
        <dbReference type="SAM" id="Phobius"/>
    </source>
</evidence>